<dbReference type="EMBL" id="CP011310">
    <property type="protein sequence ID" value="AKQ42828.1"/>
    <property type="molecule type" value="Genomic_DNA"/>
</dbReference>
<dbReference type="Proteomes" id="UP000059113">
    <property type="component" value="Chromosome"/>
</dbReference>
<reference evidence="2" key="2">
    <citation type="submission" date="2015-04" db="EMBL/GenBank/DDBJ databases">
        <title>The complete genome sequence of Erythrobacter sp. s21-N3.</title>
        <authorList>
            <person name="Zhuang L."/>
            <person name="Liu Y."/>
            <person name="Shao Z."/>
        </authorList>
    </citation>
    <scope>NUCLEOTIDE SEQUENCE [LARGE SCALE GENOMIC DNA]</scope>
    <source>
        <strain evidence="2">s21-N3</strain>
    </source>
</reference>
<accession>A0A0H4W040</accession>
<protein>
    <submittedName>
        <fullName evidence="1">Uncharacterized protein</fullName>
    </submittedName>
</protein>
<name>A0A0H4W040_9SPHN</name>
<dbReference type="RefSeq" id="WP_048886371.1">
    <property type="nucleotide sequence ID" value="NZ_CP011310.1"/>
</dbReference>
<evidence type="ECO:0000313" key="2">
    <source>
        <dbReference type="Proteomes" id="UP000059113"/>
    </source>
</evidence>
<keyword evidence="2" id="KW-1185">Reference proteome</keyword>
<proteinExistence type="predicted"/>
<dbReference type="OrthoDB" id="3650427at2"/>
<dbReference type="STRING" id="1648404.CP97_13510"/>
<evidence type="ECO:0000313" key="1">
    <source>
        <dbReference type="EMBL" id="AKQ42828.1"/>
    </source>
</evidence>
<organism evidence="1 2">
    <name type="scientific">Aurantiacibacter atlanticus</name>
    <dbReference type="NCBI Taxonomy" id="1648404"/>
    <lineage>
        <taxon>Bacteria</taxon>
        <taxon>Pseudomonadati</taxon>
        <taxon>Pseudomonadota</taxon>
        <taxon>Alphaproteobacteria</taxon>
        <taxon>Sphingomonadales</taxon>
        <taxon>Erythrobacteraceae</taxon>
        <taxon>Aurantiacibacter</taxon>
    </lineage>
</organism>
<dbReference type="AlphaFoldDB" id="A0A0H4W040"/>
<dbReference type="KEGG" id="ery:CP97_13510"/>
<dbReference type="PATRIC" id="fig|1648404.4.peg.2807"/>
<sequence length="89" mass="10002">MSADKDAGLHAFVARGPKTGMLLYPHKHRDGSYVVSMTRFEKDYIKVANSADLLDWLEKGYRLRMSNKEGGVASPSLIEPGKIYRPVMM</sequence>
<gene>
    <name evidence="1" type="ORF">CP97_13510</name>
</gene>
<reference evidence="1 2" key="1">
    <citation type="journal article" date="2015" name="Int. J. Syst. Evol. Microbiol.">
        <title>Erythrobacter atlanticus sp. nov., a bacterium from ocean sediment able to degrade polycyclic aromatic hydrocarbons.</title>
        <authorList>
            <person name="Zhuang L."/>
            <person name="Liu Y."/>
            <person name="Wang L."/>
            <person name="Wang W."/>
            <person name="Shao Z."/>
        </authorList>
    </citation>
    <scope>NUCLEOTIDE SEQUENCE [LARGE SCALE GENOMIC DNA]</scope>
    <source>
        <strain evidence="2">s21-N3</strain>
    </source>
</reference>